<reference evidence="8 9" key="1">
    <citation type="submission" date="2021-01" db="EMBL/GenBank/DDBJ databases">
        <title>Genome seq and assembly of Devosia sp. G19.</title>
        <authorList>
            <person name="Chhetri G."/>
        </authorList>
    </citation>
    <scope>NUCLEOTIDE SEQUENCE [LARGE SCALE GENOMIC DNA]</scope>
    <source>
        <strain evidence="8 9">G19</strain>
    </source>
</reference>
<keyword evidence="4" id="KW-0573">Peptidoglycan synthesis</keyword>
<dbReference type="InterPro" id="IPR003447">
    <property type="entry name" value="FEMABX"/>
</dbReference>
<evidence type="ECO:0000256" key="5">
    <source>
        <dbReference type="ARBA" id="ARBA00023315"/>
    </source>
</evidence>
<dbReference type="PANTHER" id="PTHR36174">
    <property type="entry name" value="LIPID II:GLYCINE GLYCYLTRANSFERASE"/>
    <property type="match status" value="1"/>
</dbReference>
<evidence type="ECO:0000313" key="8">
    <source>
        <dbReference type="EMBL" id="QQR37113.1"/>
    </source>
</evidence>
<dbReference type="Proteomes" id="UP000595460">
    <property type="component" value="Chromosome"/>
</dbReference>
<sequence>MTIGVSEPQVAAARQRVATSAGAIAVVPILDQDTWNALVDRAVEPHLPQSYAYGEGKRAKGWHVERVAFQRGLRTLAIATVLVRRILGIRVLARINRGPLPLEALSPSELTDIYAAIRRRWRGPLLIAPALPHGPDSSSVLTEAGFRLRHARGWMSGRIDLARTQEQLWAGLGSGFRNRVRQGDKANPDVRVATDAVTYDWLLDRHVENMRDKGFSAADPVLLRALRETRPEDVLVFQLIHQGQAVAGMSVVRFGNCAEYHIGWFGAEGRRLNAGNILMWEVIKNLQQRGVSQFDVGGLKPGDGYTQFKRTMRPIEFRLAGEWMSL</sequence>
<evidence type="ECO:0000256" key="6">
    <source>
        <dbReference type="ARBA" id="ARBA00023316"/>
    </source>
</evidence>
<dbReference type="Pfam" id="PF13480">
    <property type="entry name" value="Acetyltransf_6"/>
    <property type="match status" value="1"/>
</dbReference>
<keyword evidence="3" id="KW-0133">Cell shape</keyword>
<keyword evidence="9" id="KW-1185">Reference proteome</keyword>
<evidence type="ECO:0000313" key="9">
    <source>
        <dbReference type="Proteomes" id="UP000595460"/>
    </source>
</evidence>
<dbReference type="SUPFAM" id="SSF55729">
    <property type="entry name" value="Acyl-CoA N-acyltransferases (Nat)"/>
    <property type="match status" value="2"/>
</dbReference>
<evidence type="ECO:0000256" key="1">
    <source>
        <dbReference type="ARBA" id="ARBA00009943"/>
    </source>
</evidence>
<comment type="similarity">
    <text evidence="1">Belongs to the FemABX family.</text>
</comment>
<name>A0ABX7BYR2_9HYPH</name>
<evidence type="ECO:0000256" key="4">
    <source>
        <dbReference type="ARBA" id="ARBA00022984"/>
    </source>
</evidence>
<dbReference type="InterPro" id="IPR038740">
    <property type="entry name" value="BioF2-like_GNAT_dom"/>
</dbReference>
<evidence type="ECO:0000256" key="2">
    <source>
        <dbReference type="ARBA" id="ARBA00022679"/>
    </source>
</evidence>
<keyword evidence="5" id="KW-0012">Acyltransferase</keyword>
<accession>A0ABX7BYR2</accession>
<dbReference type="InterPro" id="IPR050644">
    <property type="entry name" value="PG_Glycine_Bridge_Synth"/>
</dbReference>
<dbReference type="InterPro" id="IPR016181">
    <property type="entry name" value="Acyl_CoA_acyltransferase"/>
</dbReference>
<keyword evidence="2" id="KW-0808">Transferase</keyword>
<proteinExistence type="inferred from homology"/>
<dbReference type="PANTHER" id="PTHR36174:SF1">
    <property type="entry name" value="LIPID II:GLYCINE GLYCYLTRANSFERASE"/>
    <property type="match status" value="1"/>
</dbReference>
<dbReference type="EMBL" id="CP068047">
    <property type="protein sequence ID" value="QQR37113.1"/>
    <property type="molecule type" value="Genomic_DNA"/>
</dbReference>
<feature type="domain" description="BioF2-like acetyltransferase" evidence="7">
    <location>
        <begin position="177"/>
        <end position="310"/>
    </location>
</feature>
<evidence type="ECO:0000259" key="7">
    <source>
        <dbReference type="Pfam" id="PF13480"/>
    </source>
</evidence>
<protein>
    <submittedName>
        <fullName evidence="8">GNAT family N-acetyltransferase</fullName>
    </submittedName>
</protein>
<dbReference type="Gene3D" id="3.40.630.30">
    <property type="match status" value="2"/>
</dbReference>
<keyword evidence="6" id="KW-0961">Cell wall biogenesis/degradation</keyword>
<evidence type="ECO:0000256" key="3">
    <source>
        <dbReference type="ARBA" id="ARBA00022960"/>
    </source>
</evidence>
<dbReference type="RefSeq" id="WP_201660564.1">
    <property type="nucleotide sequence ID" value="NZ_CP068047.1"/>
</dbReference>
<organism evidence="8 9">
    <name type="scientific">Devosia oryziradicis</name>
    <dbReference type="NCBI Taxonomy" id="2801335"/>
    <lineage>
        <taxon>Bacteria</taxon>
        <taxon>Pseudomonadati</taxon>
        <taxon>Pseudomonadota</taxon>
        <taxon>Alphaproteobacteria</taxon>
        <taxon>Hyphomicrobiales</taxon>
        <taxon>Devosiaceae</taxon>
        <taxon>Devosia</taxon>
    </lineage>
</organism>
<dbReference type="PROSITE" id="PS51191">
    <property type="entry name" value="FEMABX"/>
    <property type="match status" value="1"/>
</dbReference>
<gene>
    <name evidence="8" type="ORF">JI749_05725</name>
</gene>